<feature type="chain" id="PRO_5043337678" evidence="1">
    <location>
        <begin position="20"/>
        <end position="387"/>
    </location>
</feature>
<name>A0AAV2QYB3_MEGNR</name>
<keyword evidence="1" id="KW-0732">Signal</keyword>
<feature type="signal peptide" evidence="1">
    <location>
        <begin position="1"/>
        <end position="19"/>
    </location>
</feature>
<evidence type="ECO:0000313" key="3">
    <source>
        <dbReference type="Proteomes" id="UP001497623"/>
    </source>
</evidence>
<sequence>MDRTSLILLTLFCTMKIYCREECSFARTHTFEIDNTLQLLFSAEIKEVGGLVIDINYEDKTKDRIKLSSKESFKHIYNGKKHIKSGINSLINEGWNDIDIFVSNKTVNVTCESSQMSPLTISIHKGIKSIIVSSENLTICQESCNIENSIEKIINNEENLKITAFIAHNYPITFKISNPVEEVIGHFEMKPSDCTFTRKQTNTKIPCDHINTGWNKLNIFVNRTTLTINDHIIPVDGSLKTLSILGKYLVNCTKGTPVWKITNEEEILIPISSDQEVDFILTSKVPFLPIFNLNGIKLTLKWDNGLKISSTGSPLQPKIYHIIFESSSESLILYNEKKSDELTELKFKKVPEFISVSSLKGEYQFALSVEDPLPQPTEPSPVPGPSN</sequence>
<dbReference type="EMBL" id="CAXKWB010011132">
    <property type="protein sequence ID" value="CAL4100153.1"/>
    <property type="molecule type" value="Genomic_DNA"/>
</dbReference>
<reference evidence="2 3" key="1">
    <citation type="submission" date="2024-05" db="EMBL/GenBank/DDBJ databases">
        <authorList>
            <person name="Wallberg A."/>
        </authorList>
    </citation>
    <scope>NUCLEOTIDE SEQUENCE [LARGE SCALE GENOMIC DNA]</scope>
</reference>
<organism evidence="2 3">
    <name type="scientific">Meganyctiphanes norvegica</name>
    <name type="common">Northern krill</name>
    <name type="synonym">Thysanopoda norvegica</name>
    <dbReference type="NCBI Taxonomy" id="48144"/>
    <lineage>
        <taxon>Eukaryota</taxon>
        <taxon>Metazoa</taxon>
        <taxon>Ecdysozoa</taxon>
        <taxon>Arthropoda</taxon>
        <taxon>Crustacea</taxon>
        <taxon>Multicrustacea</taxon>
        <taxon>Malacostraca</taxon>
        <taxon>Eumalacostraca</taxon>
        <taxon>Eucarida</taxon>
        <taxon>Euphausiacea</taxon>
        <taxon>Euphausiidae</taxon>
        <taxon>Meganyctiphanes</taxon>
    </lineage>
</organism>
<comment type="caution">
    <text evidence="2">The sequence shown here is derived from an EMBL/GenBank/DDBJ whole genome shotgun (WGS) entry which is preliminary data.</text>
</comment>
<gene>
    <name evidence="2" type="ORF">MNOR_LOCUS16729</name>
</gene>
<evidence type="ECO:0000313" key="2">
    <source>
        <dbReference type="EMBL" id="CAL4100153.1"/>
    </source>
</evidence>
<dbReference type="AlphaFoldDB" id="A0AAV2QYB3"/>
<dbReference type="Proteomes" id="UP001497623">
    <property type="component" value="Unassembled WGS sequence"/>
</dbReference>
<keyword evidence="3" id="KW-1185">Reference proteome</keyword>
<protein>
    <submittedName>
        <fullName evidence="2">Uncharacterized protein</fullName>
    </submittedName>
</protein>
<feature type="non-terminal residue" evidence="2">
    <location>
        <position position="387"/>
    </location>
</feature>
<evidence type="ECO:0000256" key="1">
    <source>
        <dbReference type="SAM" id="SignalP"/>
    </source>
</evidence>
<proteinExistence type="predicted"/>
<accession>A0AAV2QYB3</accession>